<dbReference type="AlphaFoldDB" id="A0A0D9WZQ9"/>
<dbReference type="EnsemblPlants" id="LPERR07G14450.3">
    <property type="protein sequence ID" value="LPERR07G14450.3"/>
    <property type="gene ID" value="LPERR07G14450"/>
</dbReference>
<evidence type="ECO:0000256" key="1">
    <source>
        <dbReference type="SAM" id="MobiDB-lite"/>
    </source>
</evidence>
<proteinExistence type="predicted"/>
<reference evidence="3" key="2">
    <citation type="submission" date="2013-12" db="EMBL/GenBank/DDBJ databases">
        <authorList>
            <person name="Yu Y."/>
            <person name="Lee S."/>
            <person name="de Baynast K."/>
            <person name="Wissotski M."/>
            <person name="Liu L."/>
            <person name="Talag J."/>
            <person name="Goicoechea J."/>
            <person name="Angelova A."/>
            <person name="Jetty R."/>
            <person name="Kudrna D."/>
            <person name="Golser W."/>
            <person name="Rivera L."/>
            <person name="Zhang J."/>
            <person name="Wing R."/>
        </authorList>
    </citation>
    <scope>NUCLEOTIDE SEQUENCE</scope>
</reference>
<name>A0A0D9WZQ9_9ORYZ</name>
<protein>
    <submittedName>
        <fullName evidence="2">Uncharacterized protein</fullName>
    </submittedName>
</protein>
<evidence type="ECO:0000313" key="3">
    <source>
        <dbReference type="Proteomes" id="UP000032180"/>
    </source>
</evidence>
<dbReference type="HOGENOM" id="CLU_2609519_0_0_1"/>
<organism evidence="2 3">
    <name type="scientific">Leersia perrieri</name>
    <dbReference type="NCBI Taxonomy" id="77586"/>
    <lineage>
        <taxon>Eukaryota</taxon>
        <taxon>Viridiplantae</taxon>
        <taxon>Streptophyta</taxon>
        <taxon>Embryophyta</taxon>
        <taxon>Tracheophyta</taxon>
        <taxon>Spermatophyta</taxon>
        <taxon>Magnoliopsida</taxon>
        <taxon>Liliopsida</taxon>
        <taxon>Poales</taxon>
        <taxon>Poaceae</taxon>
        <taxon>BOP clade</taxon>
        <taxon>Oryzoideae</taxon>
        <taxon>Oryzeae</taxon>
        <taxon>Oryzinae</taxon>
        <taxon>Leersia</taxon>
    </lineage>
</organism>
<sequence>MAEAIQHALPILPPPIGRRGLTTRTPRTPQHGRHFLSLCRSTSLQFPEKQKPQEYTLQTSWLIEGDKKLGNMMAFRANN</sequence>
<feature type="compositionally biased region" description="Low complexity" evidence="1">
    <location>
        <begin position="17"/>
        <end position="29"/>
    </location>
</feature>
<feature type="region of interest" description="Disordered" evidence="1">
    <location>
        <begin position="1"/>
        <end position="32"/>
    </location>
</feature>
<keyword evidence="3" id="KW-1185">Reference proteome</keyword>
<accession>A0A0D9WZQ9</accession>
<dbReference type="Proteomes" id="UP000032180">
    <property type="component" value="Chromosome 7"/>
</dbReference>
<reference evidence="2 3" key="1">
    <citation type="submission" date="2012-08" db="EMBL/GenBank/DDBJ databases">
        <title>Oryza genome evolution.</title>
        <authorList>
            <person name="Wing R.A."/>
        </authorList>
    </citation>
    <scope>NUCLEOTIDE SEQUENCE</scope>
</reference>
<evidence type="ECO:0000313" key="2">
    <source>
        <dbReference type="EnsemblPlants" id="LPERR07G14450.3"/>
    </source>
</evidence>
<dbReference type="Gramene" id="LPERR07G14450.3">
    <property type="protein sequence ID" value="LPERR07G14450.3"/>
    <property type="gene ID" value="LPERR07G14450"/>
</dbReference>
<reference evidence="2" key="3">
    <citation type="submission" date="2015-04" db="UniProtKB">
        <authorList>
            <consortium name="EnsemblPlants"/>
        </authorList>
    </citation>
    <scope>IDENTIFICATION</scope>
</reference>